<protein>
    <submittedName>
        <fullName evidence="3">Calcium-dependent protein kinase 2-like protein</fullName>
    </submittedName>
</protein>
<sequence>MFKGMYTDNSGTITVEELKHGLSKQGTRLLEYEVKHLEAVRYSKYSTIEELEHALREYGMNNYRDIKEVILDHGPTTEAAHSLNTNKAGKTNGQFTKPRWNSCEEEDGNM</sequence>
<comment type="caution">
    <text evidence="3">The sequence shown here is derived from an EMBL/GenBank/DDBJ whole genome shotgun (WGS) entry which is preliminary data.</text>
</comment>
<dbReference type="EMBL" id="BQNB010009428">
    <property type="protein sequence ID" value="GJS63390.1"/>
    <property type="molecule type" value="Genomic_DNA"/>
</dbReference>
<evidence type="ECO:0000313" key="3">
    <source>
        <dbReference type="EMBL" id="GJS63390.1"/>
    </source>
</evidence>
<name>A0ABQ4XDM0_9ASTR</name>
<dbReference type="Proteomes" id="UP001151760">
    <property type="component" value="Unassembled WGS sequence"/>
</dbReference>
<dbReference type="PROSITE" id="PS50222">
    <property type="entry name" value="EF_HAND_2"/>
    <property type="match status" value="1"/>
</dbReference>
<evidence type="ECO:0000313" key="4">
    <source>
        <dbReference type="Proteomes" id="UP001151760"/>
    </source>
</evidence>
<feature type="compositionally biased region" description="Polar residues" evidence="1">
    <location>
        <begin position="82"/>
        <end position="95"/>
    </location>
</feature>
<feature type="domain" description="EF-hand" evidence="2">
    <location>
        <begin position="1"/>
        <end position="28"/>
    </location>
</feature>
<dbReference type="InterPro" id="IPR002048">
    <property type="entry name" value="EF_hand_dom"/>
</dbReference>
<gene>
    <name evidence="3" type="ORF">Tco_0677954</name>
</gene>
<proteinExistence type="predicted"/>
<keyword evidence="4" id="KW-1185">Reference proteome</keyword>
<dbReference type="SUPFAM" id="SSF47473">
    <property type="entry name" value="EF-hand"/>
    <property type="match status" value="1"/>
</dbReference>
<evidence type="ECO:0000256" key="1">
    <source>
        <dbReference type="SAM" id="MobiDB-lite"/>
    </source>
</evidence>
<evidence type="ECO:0000259" key="2">
    <source>
        <dbReference type="PROSITE" id="PS50222"/>
    </source>
</evidence>
<reference evidence="3" key="2">
    <citation type="submission" date="2022-01" db="EMBL/GenBank/DDBJ databases">
        <authorList>
            <person name="Yamashiro T."/>
            <person name="Shiraishi A."/>
            <person name="Satake H."/>
            <person name="Nakayama K."/>
        </authorList>
    </citation>
    <scope>NUCLEOTIDE SEQUENCE</scope>
</reference>
<reference evidence="3" key="1">
    <citation type="journal article" date="2022" name="Int. J. Mol. Sci.">
        <title>Draft Genome of Tanacetum Coccineum: Genomic Comparison of Closely Related Tanacetum-Family Plants.</title>
        <authorList>
            <person name="Yamashiro T."/>
            <person name="Shiraishi A."/>
            <person name="Nakayama K."/>
            <person name="Satake H."/>
        </authorList>
    </citation>
    <scope>NUCLEOTIDE SEQUENCE</scope>
</reference>
<dbReference type="InterPro" id="IPR011992">
    <property type="entry name" value="EF-hand-dom_pair"/>
</dbReference>
<accession>A0ABQ4XDM0</accession>
<feature type="region of interest" description="Disordered" evidence="1">
    <location>
        <begin position="80"/>
        <end position="110"/>
    </location>
</feature>
<organism evidence="3 4">
    <name type="scientific">Tanacetum coccineum</name>
    <dbReference type="NCBI Taxonomy" id="301880"/>
    <lineage>
        <taxon>Eukaryota</taxon>
        <taxon>Viridiplantae</taxon>
        <taxon>Streptophyta</taxon>
        <taxon>Embryophyta</taxon>
        <taxon>Tracheophyta</taxon>
        <taxon>Spermatophyta</taxon>
        <taxon>Magnoliopsida</taxon>
        <taxon>eudicotyledons</taxon>
        <taxon>Gunneridae</taxon>
        <taxon>Pentapetalae</taxon>
        <taxon>asterids</taxon>
        <taxon>campanulids</taxon>
        <taxon>Asterales</taxon>
        <taxon>Asteraceae</taxon>
        <taxon>Asteroideae</taxon>
        <taxon>Anthemideae</taxon>
        <taxon>Anthemidinae</taxon>
        <taxon>Tanacetum</taxon>
    </lineage>
</organism>
<dbReference type="Gene3D" id="1.10.238.10">
    <property type="entry name" value="EF-hand"/>
    <property type="match status" value="1"/>
</dbReference>